<evidence type="ECO:0000256" key="1">
    <source>
        <dbReference type="ARBA" id="ARBA00004651"/>
    </source>
</evidence>
<dbReference type="Pfam" id="PF13567">
    <property type="entry name" value="DUF4131"/>
    <property type="match status" value="1"/>
</dbReference>
<feature type="transmembrane region" description="Helical" evidence="6">
    <location>
        <begin position="427"/>
        <end position="451"/>
    </location>
</feature>
<keyword evidence="2" id="KW-1003">Cell membrane</keyword>
<feature type="transmembrane region" description="Helical" evidence="6">
    <location>
        <begin position="30"/>
        <end position="47"/>
    </location>
</feature>
<dbReference type="AlphaFoldDB" id="A0A2H0UHR8"/>
<evidence type="ECO:0000256" key="3">
    <source>
        <dbReference type="ARBA" id="ARBA00022692"/>
    </source>
</evidence>
<evidence type="ECO:0000313" key="10">
    <source>
        <dbReference type="Proteomes" id="UP000229612"/>
    </source>
</evidence>
<dbReference type="Proteomes" id="UP000229612">
    <property type="component" value="Unassembled WGS sequence"/>
</dbReference>
<dbReference type="PANTHER" id="PTHR30619">
    <property type="entry name" value="DNA INTERNALIZATION/COMPETENCE PROTEIN COMEC/REC2"/>
    <property type="match status" value="1"/>
</dbReference>
<proteinExistence type="predicted"/>
<feature type="transmembrane region" description="Helical" evidence="6">
    <location>
        <begin position="471"/>
        <end position="489"/>
    </location>
</feature>
<sequence length="503" mass="55485">MRQNDGGILFYSAIIAFALGIFARSFARFSLSEISLLVLLAVVVGLVGRRSRVSSSRPFLSLLLVSLSVLFFALGALRMDFAILNSVESGLEEMVGSEVTLDGVVWREPEARANATHLYIKTDYGLVLAFAYPGEEWNYGDKVSVEGVLEKPEAFETDLGRTFNYPGYLLTKGVGYTIRRADVERLSEDEAYDFIGGILDVKHVFMQKLELLMPEPQVGLSEGLLLGVKRALGEDLETTFRKTGIIHIVVLSGYNVMIVVTFILYVLGQVFGRRFSVVFGLVGIALFALLVGLSATVVRACLMASLLLIMGLTGRVYLVLRGLMLAGFIMLIWNPYSLAFDVGFQLSFIATLGLILVAPNLEERLRIMPSPLGAREFLVATLATQLFVLPLLLYQIGEFSLVAVIVNVLVLPMVAVSMLLTFLTGMVAFVSMSLATPLAFVTYLSLTYIIVTAEWFGSLPFASFTVPAFSFWFVPIGYTLIALVLWWSVREVDELEGWTIKEI</sequence>
<feature type="transmembrane region" description="Helical" evidence="6">
    <location>
        <begin position="342"/>
        <end position="361"/>
    </location>
</feature>
<reference evidence="10" key="1">
    <citation type="submission" date="2017-09" db="EMBL/GenBank/DDBJ databases">
        <title>Depth-based differentiation of microbial function through sediment-hosted aquifers and enrichment of novel symbionts in the deep terrestrial subsurface.</title>
        <authorList>
            <person name="Probst A.J."/>
            <person name="Ladd B."/>
            <person name="Jarett J.K."/>
            <person name="Geller-Mcgrath D.E."/>
            <person name="Sieber C.M.K."/>
            <person name="Emerson J.B."/>
            <person name="Anantharaman K."/>
            <person name="Thomas B.C."/>
            <person name="Malmstrom R."/>
            <person name="Stieglmeier M."/>
            <person name="Klingl A."/>
            <person name="Woyke T."/>
            <person name="Ryan C.M."/>
            <person name="Banfield J.F."/>
        </authorList>
    </citation>
    <scope>NUCLEOTIDE SEQUENCE [LARGE SCALE GENOMIC DNA]</scope>
</reference>
<feature type="transmembrane region" description="Helical" evidence="6">
    <location>
        <begin position="399"/>
        <end position="420"/>
    </location>
</feature>
<feature type="transmembrane region" description="Helical" evidence="6">
    <location>
        <begin position="316"/>
        <end position="336"/>
    </location>
</feature>
<feature type="transmembrane region" description="Helical" evidence="6">
    <location>
        <begin position="59"/>
        <end position="77"/>
    </location>
</feature>
<evidence type="ECO:0000256" key="5">
    <source>
        <dbReference type="ARBA" id="ARBA00023136"/>
    </source>
</evidence>
<evidence type="ECO:0000256" key="2">
    <source>
        <dbReference type="ARBA" id="ARBA00022475"/>
    </source>
</evidence>
<feature type="transmembrane region" description="Helical" evidence="6">
    <location>
        <begin position="279"/>
        <end position="309"/>
    </location>
</feature>
<evidence type="ECO:0000256" key="6">
    <source>
        <dbReference type="SAM" id="Phobius"/>
    </source>
</evidence>
<evidence type="ECO:0008006" key="11">
    <source>
        <dbReference type="Google" id="ProtNLM"/>
    </source>
</evidence>
<dbReference type="InterPro" id="IPR025405">
    <property type="entry name" value="DUF4131"/>
</dbReference>
<keyword evidence="3 6" id="KW-0812">Transmembrane</keyword>
<feature type="transmembrane region" description="Helical" evidence="6">
    <location>
        <begin position="6"/>
        <end position="23"/>
    </location>
</feature>
<dbReference type="NCBIfam" id="TIGR00360">
    <property type="entry name" value="ComEC_N-term"/>
    <property type="match status" value="1"/>
</dbReference>
<feature type="transmembrane region" description="Helical" evidence="6">
    <location>
        <begin position="245"/>
        <end position="267"/>
    </location>
</feature>
<dbReference type="EMBL" id="PFBG01000018">
    <property type="protein sequence ID" value="PIR85920.1"/>
    <property type="molecule type" value="Genomic_DNA"/>
</dbReference>
<dbReference type="InterPro" id="IPR052159">
    <property type="entry name" value="Competence_DNA_uptake"/>
</dbReference>
<gene>
    <name evidence="9" type="ORF">COU14_01675</name>
</gene>
<organism evidence="9 10">
    <name type="scientific">Candidatus Kaiserbacteria bacterium CG10_big_fil_rev_8_21_14_0_10_44_10</name>
    <dbReference type="NCBI Taxonomy" id="1974606"/>
    <lineage>
        <taxon>Bacteria</taxon>
        <taxon>Candidatus Kaiseribacteriota</taxon>
    </lineage>
</organism>
<feature type="domain" description="ComEC/Rec2-related protein" evidence="7">
    <location>
        <begin position="224"/>
        <end position="489"/>
    </location>
</feature>
<comment type="caution">
    <text evidence="9">The sequence shown here is derived from an EMBL/GenBank/DDBJ whole genome shotgun (WGS) entry which is preliminary data.</text>
</comment>
<keyword evidence="5 6" id="KW-0472">Membrane</keyword>
<dbReference type="Pfam" id="PF03772">
    <property type="entry name" value="Competence"/>
    <property type="match status" value="1"/>
</dbReference>
<comment type="subcellular location">
    <subcellularLocation>
        <location evidence="1">Cell membrane</location>
        <topology evidence="1">Multi-pass membrane protein</topology>
    </subcellularLocation>
</comment>
<keyword evidence="4 6" id="KW-1133">Transmembrane helix</keyword>
<evidence type="ECO:0000259" key="7">
    <source>
        <dbReference type="Pfam" id="PF03772"/>
    </source>
</evidence>
<dbReference type="InterPro" id="IPR004477">
    <property type="entry name" value="ComEC_N"/>
</dbReference>
<accession>A0A2H0UHR8</accession>
<protein>
    <recommendedName>
        <fullName evidence="11">ComEC/Rec2-related protein domain-containing protein</fullName>
    </recommendedName>
</protein>
<evidence type="ECO:0000259" key="8">
    <source>
        <dbReference type="Pfam" id="PF13567"/>
    </source>
</evidence>
<dbReference type="GO" id="GO:0005886">
    <property type="term" value="C:plasma membrane"/>
    <property type="evidence" value="ECO:0007669"/>
    <property type="project" value="UniProtKB-SubCell"/>
</dbReference>
<evidence type="ECO:0000256" key="4">
    <source>
        <dbReference type="ARBA" id="ARBA00022989"/>
    </source>
</evidence>
<evidence type="ECO:0000313" key="9">
    <source>
        <dbReference type="EMBL" id="PIR85920.1"/>
    </source>
</evidence>
<name>A0A2H0UHR8_9BACT</name>
<feature type="domain" description="DUF4131" evidence="8">
    <location>
        <begin position="35"/>
        <end position="184"/>
    </location>
</feature>
<dbReference type="PANTHER" id="PTHR30619:SF1">
    <property type="entry name" value="RECOMBINATION PROTEIN 2"/>
    <property type="match status" value="1"/>
</dbReference>